<dbReference type="EMBL" id="BAABBO010000019">
    <property type="protein sequence ID" value="GAA3976173.1"/>
    <property type="molecule type" value="Genomic_DNA"/>
</dbReference>
<name>A0ABP7Q3Y7_9GAMM</name>
<dbReference type="PANTHER" id="PTHR21432:SF20">
    <property type="entry name" value="ACETYL-COA HYDROLASE"/>
    <property type="match status" value="1"/>
</dbReference>
<dbReference type="Gene3D" id="3.40.1080.20">
    <property type="entry name" value="Acetyl-CoA hydrolase/transferase C-terminal domain"/>
    <property type="match status" value="1"/>
</dbReference>
<dbReference type="InterPro" id="IPR026888">
    <property type="entry name" value="AcetylCoA_hyd_C"/>
</dbReference>
<keyword evidence="3" id="KW-1185">Reference proteome</keyword>
<accession>A0ABP7Q3Y7</accession>
<dbReference type="RefSeq" id="WP_344809073.1">
    <property type="nucleotide sequence ID" value="NZ_BAABBO010000019.1"/>
</dbReference>
<reference evidence="3" key="1">
    <citation type="journal article" date="2019" name="Int. J. Syst. Evol. Microbiol.">
        <title>The Global Catalogue of Microorganisms (GCM) 10K type strain sequencing project: providing services to taxonomists for standard genome sequencing and annotation.</title>
        <authorList>
            <consortium name="The Broad Institute Genomics Platform"/>
            <consortium name="The Broad Institute Genome Sequencing Center for Infectious Disease"/>
            <person name="Wu L."/>
            <person name="Ma J."/>
        </authorList>
    </citation>
    <scope>NUCLEOTIDE SEQUENCE [LARGE SCALE GENOMIC DNA]</scope>
    <source>
        <strain evidence="3">JCM 17555</strain>
    </source>
</reference>
<comment type="caution">
    <text evidence="2">The sequence shown here is derived from an EMBL/GenBank/DDBJ whole genome shotgun (WGS) entry which is preliminary data.</text>
</comment>
<organism evidence="2 3">
    <name type="scientific">Allohahella marinimesophila</name>
    <dbReference type="NCBI Taxonomy" id="1054972"/>
    <lineage>
        <taxon>Bacteria</taxon>
        <taxon>Pseudomonadati</taxon>
        <taxon>Pseudomonadota</taxon>
        <taxon>Gammaproteobacteria</taxon>
        <taxon>Oceanospirillales</taxon>
        <taxon>Hahellaceae</taxon>
        <taxon>Allohahella</taxon>
    </lineage>
</organism>
<evidence type="ECO:0000313" key="3">
    <source>
        <dbReference type="Proteomes" id="UP001501337"/>
    </source>
</evidence>
<sequence>MPKTTDAYAGAAAHTDVDTLIDELIATVGKRIVIGLPLGIGKATTVINALYQRALVDKTISLKIITALSLSAPKPKSELEARFLKAFLKRQYDDVVPLDYDAAVRSGKLPPNIEVTEFFLQAAGYLGNAYAQQHYISSNYTHVVRDLLLQGINVIAQYVARDPDHDDDTRPPQFSLSCNPDLTLDLNVELARLKAEGTPICRIAEINDHLPFMPHDAVVEADDFELILDPPAPHSALFAAPSMAVSPAEHMIGFYASSLLRDAGTLQIGIGSLGTALVHSTILRQHQNERYAQFADLIKLHERFPSAASVGGLEPFSTGLYGSSEMLTDGFIQLMQTDILKRPVYLDLHLQQALHDLASQGVEEPYLHRKASLLLIDSLVAQGAIEKVLTAGDVDYLKSIGVLDQAVALRDGKLCFEAYECAADTTDPDSRAVLEDALFAAELKGGIVAHGGFFLGPDEFYEALRSMSTAERSGICMTSVRFINSLYDHRFGSQQLKAAQRSNARFMNSAMMVTVGGGAISDGLDDGRVVSGVGGQYNFVEMAHQLPGARSVLMLKATRESNGETRSNIVFNYAHQTIPRHLRDIFITEYGIADTRGKQDAEVYAAIIRIADSRFQPELIEQARRVGKLPRNFELEAAYRNNYPATYKHAMQQLDTSFTAETSAFPPFPFDCAFTSTELRVGKALKWLKAATASRRGMMETSVKAWLLKTEPSEIDADALALMAYQGNWNQAEGWKASLKAETEYRLFLLAMRQTDDLNESA</sequence>
<protein>
    <recommendedName>
        <fullName evidence="1">Acetyl-CoA hydrolase/transferase C-terminal domain-containing protein</fullName>
    </recommendedName>
</protein>
<dbReference type="PANTHER" id="PTHR21432">
    <property type="entry name" value="ACETYL-COA HYDROLASE-RELATED"/>
    <property type="match status" value="1"/>
</dbReference>
<gene>
    <name evidence="2" type="ORF">GCM10022278_36290</name>
</gene>
<dbReference type="InterPro" id="IPR038460">
    <property type="entry name" value="AcetylCoA_hyd_C_sf"/>
</dbReference>
<dbReference type="Proteomes" id="UP001501337">
    <property type="component" value="Unassembled WGS sequence"/>
</dbReference>
<dbReference type="SUPFAM" id="SSF100950">
    <property type="entry name" value="NagB/RpiA/CoA transferase-like"/>
    <property type="match status" value="1"/>
</dbReference>
<evidence type="ECO:0000313" key="2">
    <source>
        <dbReference type="EMBL" id="GAA3976173.1"/>
    </source>
</evidence>
<proteinExistence type="predicted"/>
<dbReference type="InterPro" id="IPR037171">
    <property type="entry name" value="NagB/RpiA_transferase-like"/>
</dbReference>
<feature type="domain" description="Acetyl-CoA hydrolase/transferase C-terminal" evidence="1">
    <location>
        <begin position="456"/>
        <end position="623"/>
    </location>
</feature>
<dbReference type="InterPro" id="IPR046433">
    <property type="entry name" value="ActCoA_hydro"/>
</dbReference>
<dbReference type="Pfam" id="PF13336">
    <property type="entry name" value="AcetylCoA_hyd_C"/>
    <property type="match status" value="1"/>
</dbReference>
<evidence type="ECO:0000259" key="1">
    <source>
        <dbReference type="Pfam" id="PF13336"/>
    </source>
</evidence>